<keyword evidence="5" id="KW-0479">Metal-binding</keyword>
<dbReference type="GO" id="GO:0016787">
    <property type="term" value="F:hydrolase activity"/>
    <property type="evidence" value="ECO:0007669"/>
    <property type="project" value="UniProtKB-KW"/>
</dbReference>
<reference evidence="9" key="1">
    <citation type="journal article" date="2010" name="Science">
        <title>Plasticity of animal genome architecture unmasked by rapid evolution of a pelagic tunicate.</title>
        <authorList>
            <person name="Denoeud F."/>
            <person name="Henriet S."/>
            <person name="Mungpakdee S."/>
            <person name="Aury J.M."/>
            <person name="Da Silva C."/>
            <person name="Brinkmann H."/>
            <person name="Mikhaleva J."/>
            <person name="Olsen L.C."/>
            <person name="Jubin C."/>
            <person name="Canestro C."/>
            <person name="Bouquet J.M."/>
            <person name="Danks G."/>
            <person name="Poulain J."/>
            <person name="Campsteijn C."/>
            <person name="Adamski M."/>
            <person name="Cross I."/>
            <person name="Yadetie F."/>
            <person name="Muffato M."/>
            <person name="Louis A."/>
            <person name="Butcher S."/>
            <person name="Tsagkogeorga G."/>
            <person name="Konrad A."/>
            <person name="Singh S."/>
            <person name="Jensen M.F."/>
            <person name="Cong E.H."/>
            <person name="Eikeseth-Otteraa H."/>
            <person name="Noel B."/>
            <person name="Anthouard V."/>
            <person name="Porcel B.M."/>
            <person name="Kachouri-Lafond R."/>
            <person name="Nishino A."/>
            <person name="Ugolini M."/>
            <person name="Chourrout P."/>
            <person name="Nishida H."/>
            <person name="Aasland R."/>
            <person name="Huzurbazar S."/>
            <person name="Westhof E."/>
            <person name="Delsuc F."/>
            <person name="Lehrach H."/>
            <person name="Reinhardt R."/>
            <person name="Weissenbach J."/>
            <person name="Roy S.W."/>
            <person name="Artiguenave F."/>
            <person name="Postlethwait J.H."/>
            <person name="Manak J.R."/>
            <person name="Thompson E.M."/>
            <person name="Jaillon O."/>
            <person name="Du Pasquier L."/>
            <person name="Boudinot P."/>
            <person name="Liberles D.A."/>
            <person name="Volff J.N."/>
            <person name="Philippe H."/>
            <person name="Lenhard B."/>
            <person name="Roest Crollius H."/>
            <person name="Wincker P."/>
            <person name="Chourrout D."/>
        </authorList>
    </citation>
    <scope>NUCLEOTIDE SEQUENCE [LARGE SCALE GENOMIC DNA]</scope>
</reference>
<evidence type="ECO:0000313" key="9">
    <source>
        <dbReference type="EMBL" id="CBY20041.1"/>
    </source>
</evidence>
<dbReference type="InterPro" id="IPR011330">
    <property type="entry name" value="Glyco_hydro/deAcase_b/a-brl"/>
</dbReference>
<dbReference type="GO" id="GO:0019213">
    <property type="term" value="F:deacetylase activity"/>
    <property type="evidence" value="ECO:0007669"/>
    <property type="project" value="TreeGrafter"/>
</dbReference>
<keyword evidence="6" id="KW-0378">Hydrolase</keyword>
<dbReference type="Pfam" id="PF04794">
    <property type="entry name" value="YdjC"/>
    <property type="match status" value="1"/>
</dbReference>
<dbReference type="Gene3D" id="3.20.20.370">
    <property type="entry name" value="Glycoside hydrolase/deacetylase"/>
    <property type="match status" value="1"/>
</dbReference>
<evidence type="ECO:0000256" key="7">
    <source>
        <dbReference type="ARBA" id="ARBA00022842"/>
    </source>
</evidence>
<comment type="function">
    <text evidence="2">Probably catalyzes the deacetylation of acetylated carbohydrates an important step in the degradation of oligosaccharides.</text>
</comment>
<evidence type="ECO:0000256" key="4">
    <source>
        <dbReference type="ARBA" id="ARBA00018477"/>
    </source>
</evidence>
<protein>
    <recommendedName>
        <fullName evidence="4">Carbohydrate deacetylase</fullName>
    </recommendedName>
</protein>
<dbReference type="SUPFAM" id="SSF88713">
    <property type="entry name" value="Glycoside hydrolase/deacetylase"/>
    <property type="match status" value="1"/>
</dbReference>
<comment type="cofactor">
    <cofactor evidence="1">
        <name>Mg(2+)</name>
        <dbReference type="ChEBI" id="CHEBI:18420"/>
    </cofactor>
</comment>
<evidence type="ECO:0000256" key="1">
    <source>
        <dbReference type="ARBA" id="ARBA00001946"/>
    </source>
</evidence>
<evidence type="ECO:0000256" key="2">
    <source>
        <dbReference type="ARBA" id="ARBA00003451"/>
    </source>
</evidence>
<evidence type="ECO:0000313" key="10">
    <source>
        <dbReference type="Proteomes" id="UP000001307"/>
    </source>
</evidence>
<gene>
    <name evidence="9" type="ORF">GSOID_T00000023001</name>
</gene>
<dbReference type="PANTHER" id="PTHR31609:SF1">
    <property type="entry name" value="CARBOHYDRATE DEACETYLASE"/>
    <property type="match status" value="1"/>
</dbReference>
<dbReference type="InterPro" id="IPR006879">
    <property type="entry name" value="YdjC-like"/>
</dbReference>
<sequence length="170" mass="19336">MKLVFVADDLGYCPKRSQGIFELFESGKISRASLMVNVKKYSVEAGKNCFRFKEKIGLHFNITEGQPLARPVPQTLVDNKGCLLGKKGFWSAHDKMEPEEIRRGLKTSILVKSFDLKNLNPLFPIRTYSADYEIQGDLWVSTCTCGRTSACACSTECLECFYLKFIRLWN</sequence>
<dbReference type="GO" id="GO:0005975">
    <property type="term" value="P:carbohydrate metabolic process"/>
    <property type="evidence" value="ECO:0007669"/>
    <property type="project" value="InterPro"/>
</dbReference>
<dbReference type="Proteomes" id="UP000001307">
    <property type="component" value="Unassembled WGS sequence"/>
</dbReference>
<comment type="similarity">
    <text evidence="3">Belongs to the YdjC deacetylase family.</text>
</comment>
<evidence type="ECO:0000256" key="3">
    <source>
        <dbReference type="ARBA" id="ARBA00008843"/>
    </source>
</evidence>
<dbReference type="AlphaFoldDB" id="E4WQ07"/>
<dbReference type="OrthoDB" id="8908051at2759"/>
<dbReference type="GO" id="GO:0046872">
    <property type="term" value="F:metal ion binding"/>
    <property type="evidence" value="ECO:0007669"/>
    <property type="project" value="UniProtKB-KW"/>
</dbReference>
<dbReference type="PANTHER" id="PTHR31609">
    <property type="entry name" value="YDJC DEACETYLASE FAMILY MEMBER"/>
    <property type="match status" value="1"/>
</dbReference>
<keyword evidence="8" id="KW-0119">Carbohydrate metabolism</keyword>
<dbReference type="EMBL" id="FN653015">
    <property type="protein sequence ID" value="CBY20041.1"/>
    <property type="molecule type" value="Genomic_DNA"/>
</dbReference>
<keyword evidence="10" id="KW-1185">Reference proteome</keyword>
<evidence type="ECO:0000256" key="6">
    <source>
        <dbReference type="ARBA" id="ARBA00022801"/>
    </source>
</evidence>
<evidence type="ECO:0000256" key="8">
    <source>
        <dbReference type="ARBA" id="ARBA00023277"/>
    </source>
</evidence>
<dbReference type="InParanoid" id="E4WQ07"/>
<proteinExistence type="inferred from homology"/>
<organism evidence="9">
    <name type="scientific">Oikopleura dioica</name>
    <name type="common">Tunicate</name>
    <dbReference type="NCBI Taxonomy" id="34765"/>
    <lineage>
        <taxon>Eukaryota</taxon>
        <taxon>Metazoa</taxon>
        <taxon>Chordata</taxon>
        <taxon>Tunicata</taxon>
        <taxon>Appendicularia</taxon>
        <taxon>Copelata</taxon>
        <taxon>Oikopleuridae</taxon>
        <taxon>Oikopleura</taxon>
    </lineage>
</organism>
<accession>E4WQ07</accession>
<keyword evidence="7" id="KW-0460">Magnesium</keyword>
<evidence type="ECO:0000256" key="5">
    <source>
        <dbReference type="ARBA" id="ARBA00022723"/>
    </source>
</evidence>
<name>E4WQ07_OIKDI</name>